<evidence type="ECO:0000256" key="2">
    <source>
        <dbReference type="ARBA" id="ARBA00022692"/>
    </source>
</evidence>
<comment type="caution">
    <text evidence="11">The sequence shown here is derived from an EMBL/GenBank/DDBJ whole genome shotgun (WGS) entry which is preliminary data.</text>
</comment>
<dbReference type="InterPro" id="IPR005074">
    <property type="entry name" value="Peptidase_C39"/>
</dbReference>
<dbReference type="InterPro" id="IPR017871">
    <property type="entry name" value="ABC_transporter-like_CS"/>
</dbReference>
<dbReference type="InterPro" id="IPR039421">
    <property type="entry name" value="Type_1_exporter"/>
</dbReference>
<dbReference type="InterPro" id="IPR036640">
    <property type="entry name" value="ABC1_TM_sf"/>
</dbReference>
<keyword evidence="2 7" id="KW-0812">Transmembrane</keyword>
<evidence type="ECO:0000259" key="8">
    <source>
        <dbReference type="PROSITE" id="PS50893"/>
    </source>
</evidence>
<accession>A0ABP3X2M7</accession>
<feature type="transmembrane region" description="Helical" evidence="7">
    <location>
        <begin position="414"/>
        <end position="439"/>
    </location>
</feature>
<evidence type="ECO:0000313" key="12">
    <source>
        <dbReference type="Proteomes" id="UP001500359"/>
    </source>
</evidence>
<dbReference type="RefSeq" id="WP_343862258.1">
    <property type="nucleotide sequence ID" value="NZ_BAAAFD010000014.1"/>
</dbReference>
<feature type="transmembrane region" description="Helical" evidence="7">
    <location>
        <begin position="177"/>
        <end position="198"/>
    </location>
</feature>
<evidence type="ECO:0000259" key="9">
    <source>
        <dbReference type="PROSITE" id="PS50929"/>
    </source>
</evidence>
<evidence type="ECO:0000256" key="7">
    <source>
        <dbReference type="SAM" id="Phobius"/>
    </source>
</evidence>
<dbReference type="Proteomes" id="UP001500359">
    <property type="component" value="Unassembled WGS sequence"/>
</dbReference>
<proteinExistence type="predicted"/>
<protein>
    <submittedName>
        <fullName evidence="11">Peptidase domain-containing ABC transporter</fullName>
    </submittedName>
</protein>
<name>A0ABP3X2M7_9ALTE</name>
<dbReference type="CDD" id="cd02419">
    <property type="entry name" value="Peptidase_C39C"/>
    <property type="match status" value="1"/>
</dbReference>
<sequence>MSLNATFERPERLLSFTQHNTLPCIMQTEAAECGLACIAMISSYYGYEVDLATLRSRFSVSMHGATLKQVMQIADQMALSSRALKLDLDQLSQLQTPCILHWEMRHFVVLKKVTSNKIVIHDPALGERSYTFAEVDKLFTGIALELSPTFEFEKGQRKKRLSLSHFWSHISGLKRSLAVIFTLSVFLQIFALVHPYYIQTVVDDVILRSDYNLLFVLAAGFGLLLLLDTGTTFLRQIIILNLSSKLNIQMAANVFNHLIRLPLDYFAKRHMGDIVSRFGSLSTIRDLLTTGLVTVFVDGIMALLTLTVMFFYDARLTWIVLIIVFLYGALRYLFYRPLRRLSEESIVSAARENSHFMESVRAMQTIKLFEKESDRQAQWQNNLADSMNKDIRLAKWNISFETANKLLFGIENIVVIYFAALAVSHSLFTVGMLFAYISFKARFVSAMDSLIEKWIEFRMLDLHFERIADIVYTDKDPRASITKPEFHEAPVNLQSNISGQIEVESLSYGFSDLDPPLFSGINLHIKAGTTVAIIGPSGSGKTTLLKCMMGLLSPRSGNIEVDGVAISKLANYRTRIAAVMQDDQLLNGSIAQNIACFATTIDMQKVIYCANLACVHEDIMHTNMQYNTLVGDMGSNLSGGQKQRIVLARALYKEPAILFMDEATSHLDIANEMAINNHISKLSITRVIIAHRPQTIEIADRVLRLEQGELHDITCSINPPSTTQPI</sequence>
<dbReference type="InterPro" id="IPR003439">
    <property type="entry name" value="ABC_transporter-like_ATP-bd"/>
</dbReference>
<dbReference type="Pfam" id="PF00005">
    <property type="entry name" value="ABC_tran"/>
    <property type="match status" value="1"/>
</dbReference>
<dbReference type="EMBL" id="BAAAFD010000014">
    <property type="protein sequence ID" value="GAA0859788.1"/>
    <property type="molecule type" value="Genomic_DNA"/>
</dbReference>
<evidence type="ECO:0000256" key="3">
    <source>
        <dbReference type="ARBA" id="ARBA00022741"/>
    </source>
</evidence>
<comment type="subcellular location">
    <subcellularLocation>
        <location evidence="1">Cell membrane</location>
        <topology evidence="1">Multi-pass membrane protein</topology>
    </subcellularLocation>
</comment>
<dbReference type="Gene3D" id="1.20.1560.10">
    <property type="entry name" value="ABC transporter type 1, transmembrane domain"/>
    <property type="match status" value="1"/>
</dbReference>
<gene>
    <name evidence="11" type="ORF">GCM10009114_34550</name>
</gene>
<dbReference type="SUPFAM" id="SSF52540">
    <property type="entry name" value="P-loop containing nucleoside triphosphate hydrolases"/>
    <property type="match status" value="1"/>
</dbReference>
<feature type="domain" description="ABC transporter" evidence="8">
    <location>
        <begin position="501"/>
        <end position="725"/>
    </location>
</feature>
<evidence type="ECO:0000313" key="11">
    <source>
        <dbReference type="EMBL" id="GAA0859788.1"/>
    </source>
</evidence>
<dbReference type="SUPFAM" id="SSF90123">
    <property type="entry name" value="ABC transporter transmembrane region"/>
    <property type="match status" value="1"/>
</dbReference>
<feature type="domain" description="Peptidase C39" evidence="10">
    <location>
        <begin position="27"/>
        <end position="146"/>
    </location>
</feature>
<dbReference type="CDD" id="cd18567">
    <property type="entry name" value="ABC_6TM_CvaB_RaxB_like"/>
    <property type="match status" value="1"/>
</dbReference>
<dbReference type="PANTHER" id="PTHR24221">
    <property type="entry name" value="ATP-BINDING CASSETTE SUB-FAMILY B"/>
    <property type="match status" value="1"/>
</dbReference>
<feature type="transmembrane region" description="Helical" evidence="7">
    <location>
        <begin position="316"/>
        <end position="334"/>
    </location>
</feature>
<dbReference type="InterPro" id="IPR011527">
    <property type="entry name" value="ABC1_TM_dom"/>
</dbReference>
<keyword evidence="4" id="KW-0067">ATP-binding</keyword>
<dbReference type="Pfam" id="PF00664">
    <property type="entry name" value="ABC_membrane"/>
    <property type="match status" value="1"/>
</dbReference>
<dbReference type="PROSITE" id="PS50893">
    <property type="entry name" value="ABC_TRANSPORTER_2"/>
    <property type="match status" value="1"/>
</dbReference>
<evidence type="ECO:0000256" key="6">
    <source>
        <dbReference type="ARBA" id="ARBA00023136"/>
    </source>
</evidence>
<dbReference type="PROSITE" id="PS00211">
    <property type="entry name" value="ABC_TRANSPORTER_1"/>
    <property type="match status" value="1"/>
</dbReference>
<keyword evidence="5 7" id="KW-1133">Transmembrane helix</keyword>
<dbReference type="PANTHER" id="PTHR24221:SF606">
    <property type="entry name" value="COLICIN V SECRETION-PROCESSING ATP-BINDING PROTEIN"/>
    <property type="match status" value="1"/>
</dbReference>
<dbReference type="SMART" id="SM00382">
    <property type="entry name" value="AAA"/>
    <property type="match status" value="1"/>
</dbReference>
<dbReference type="PROSITE" id="PS50990">
    <property type="entry name" value="PEPTIDASE_C39"/>
    <property type="match status" value="1"/>
</dbReference>
<feature type="domain" description="ABC transmembrane type-1" evidence="9">
    <location>
        <begin position="178"/>
        <end position="459"/>
    </location>
</feature>
<evidence type="ECO:0000259" key="10">
    <source>
        <dbReference type="PROSITE" id="PS50990"/>
    </source>
</evidence>
<dbReference type="Gene3D" id="3.40.50.300">
    <property type="entry name" value="P-loop containing nucleotide triphosphate hydrolases"/>
    <property type="match status" value="1"/>
</dbReference>
<evidence type="ECO:0000256" key="4">
    <source>
        <dbReference type="ARBA" id="ARBA00022840"/>
    </source>
</evidence>
<dbReference type="PROSITE" id="PS50929">
    <property type="entry name" value="ABC_TM1F"/>
    <property type="match status" value="1"/>
</dbReference>
<keyword evidence="6 7" id="KW-0472">Membrane</keyword>
<feature type="transmembrane region" description="Helical" evidence="7">
    <location>
        <begin position="287"/>
        <end position="310"/>
    </location>
</feature>
<dbReference type="InterPro" id="IPR027417">
    <property type="entry name" value="P-loop_NTPase"/>
</dbReference>
<dbReference type="InterPro" id="IPR033838">
    <property type="entry name" value="CvaB_peptidase"/>
</dbReference>
<organism evidence="11 12">
    <name type="scientific">Aliiglaciecola litoralis</name>
    <dbReference type="NCBI Taxonomy" id="582857"/>
    <lineage>
        <taxon>Bacteria</taxon>
        <taxon>Pseudomonadati</taxon>
        <taxon>Pseudomonadota</taxon>
        <taxon>Gammaproteobacteria</taxon>
        <taxon>Alteromonadales</taxon>
        <taxon>Alteromonadaceae</taxon>
        <taxon>Aliiglaciecola</taxon>
    </lineage>
</organism>
<evidence type="ECO:0000256" key="5">
    <source>
        <dbReference type="ARBA" id="ARBA00022989"/>
    </source>
</evidence>
<evidence type="ECO:0000256" key="1">
    <source>
        <dbReference type="ARBA" id="ARBA00004651"/>
    </source>
</evidence>
<reference evidence="12" key="1">
    <citation type="journal article" date="2019" name="Int. J. Syst. Evol. Microbiol.">
        <title>The Global Catalogue of Microorganisms (GCM) 10K type strain sequencing project: providing services to taxonomists for standard genome sequencing and annotation.</title>
        <authorList>
            <consortium name="The Broad Institute Genomics Platform"/>
            <consortium name="The Broad Institute Genome Sequencing Center for Infectious Disease"/>
            <person name="Wu L."/>
            <person name="Ma J."/>
        </authorList>
    </citation>
    <scope>NUCLEOTIDE SEQUENCE [LARGE SCALE GENOMIC DNA]</scope>
    <source>
        <strain evidence="12">JCM 15896</strain>
    </source>
</reference>
<feature type="transmembrane region" description="Helical" evidence="7">
    <location>
        <begin position="213"/>
        <end position="234"/>
    </location>
</feature>
<keyword evidence="3" id="KW-0547">Nucleotide-binding</keyword>
<dbReference type="Gene3D" id="3.90.70.10">
    <property type="entry name" value="Cysteine proteinases"/>
    <property type="match status" value="1"/>
</dbReference>
<keyword evidence="12" id="KW-1185">Reference proteome</keyword>
<dbReference type="Pfam" id="PF03412">
    <property type="entry name" value="Peptidase_C39"/>
    <property type="match status" value="1"/>
</dbReference>
<dbReference type="InterPro" id="IPR003593">
    <property type="entry name" value="AAA+_ATPase"/>
</dbReference>